<reference evidence="1 2" key="2">
    <citation type="submission" date="2010-03" db="EMBL/GenBank/DDBJ databases">
        <authorList>
            <person name="Pajon A."/>
        </authorList>
    </citation>
    <scope>NUCLEOTIDE SEQUENCE [LARGE SCALE GENOMIC DNA]</scope>
    <source>
        <strain evidence="2">L2-6</strain>
    </source>
</reference>
<evidence type="ECO:0000313" key="1">
    <source>
        <dbReference type="EMBL" id="CBK98030.1"/>
    </source>
</evidence>
<dbReference type="HOGENOM" id="CLU_2105326_0_0_9"/>
<sequence>MEPSKATSVNSRAEELFVQLFCEAFGPEKTENLQVQYPCVDIYGRHRYIDFALESPESKIAIEIDGETYHNPSKVSENKYADDILKQNSLVYDNWKVYRWIYSQLEKQPEKLKTS</sequence>
<reference evidence="1 2" key="1">
    <citation type="submission" date="2010-03" db="EMBL/GenBank/DDBJ databases">
        <title>The genome sequence of Faecalibacterium prausnitzii L2/6.</title>
        <authorList>
            <consortium name="metaHIT consortium -- http://www.metahit.eu/"/>
            <person name="Pajon A."/>
            <person name="Turner K."/>
            <person name="Parkhill J."/>
            <person name="Duncan S."/>
            <person name="Flint H."/>
        </authorList>
    </citation>
    <scope>NUCLEOTIDE SEQUENCE [LARGE SCALE GENOMIC DNA]</scope>
    <source>
        <strain evidence="2">L2-6</strain>
    </source>
</reference>
<accession>D4K3D7</accession>
<keyword evidence="2" id="KW-1185">Reference proteome</keyword>
<dbReference type="PATRIC" id="fig|718252.3.peg.1587"/>
<protein>
    <recommendedName>
        <fullName evidence="3">DUF559 domain-containing protein</fullName>
    </recommendedName>
</protein>
<evidence type="ECO:0000313" key="2">
    <source>
        <dbReference type="Proteomes" id="UP000008804"/>
    </source>
</evidence>
<name>D4K3D7_9FIRM</name>
<gene>
    <name evidence="1" type="ORF">FP2_03720</name>
</gene>
<dbReference type="RefSeq" id="WP_015563789.1">
    <property type="nucleotide sequence ID" value="NC_021042.1"/>
</dbReference>
<dbReference type="EMBL" id="FP929045">
    <property type="protein sequence ID" value="CBK98030.1"/>
    <property type="molecule type" value="Genomic_DNA"/>
</dbReference>
<dbReference type="BioCyc" id="FPRA718252:G1375-305-MONOMER"/>
<dbReference type="Gene3D" id="3.40.960.10">
    <property type="entry name" value="VSR Endonuclease"/>
    <property type="match status" value="1"/>
</dbReference>
<evidence type="ECO:0008006" key="3">
    <source>
        <dbReference type="Google" id="ProtNLM"/>
    </source>
</evidence>
<dbReference type="AlphaFoldDB" id="D4K3D7"/>
<proteinExistence type="predicted"/>
<dbReference type="eggNOG" id="COG1061">
    <property type="taxonomic scope" value="Bacteria"/>
</dbReference>
<dbReference type="STRING" id="718252.FP2_03720"/>
<organism evidence="1 2">
    <name type="scientific">Faecalibacterium prausnitzii L2-6</name>
    <dbReference type="NCBI Taxonomy" id="718252"/>
    <lineage>
        <taxon>Bacteria</taxon>
        <taxon>Bacillati</taxon>
        <taxon>Bacillota</taxon>
        <taxon>Clostridia</taxon>
        <taxon>Eubacteriales</taxon>
        <taxon>Oscillospiraceae</taxon>
        <taxon>Faecalibacterium</taxon>
    </lineage>
</organism>
<dbReference type="KEGG" id="fpr:FP2_03720"/>
<dbReference type="Proteomes" id="UP000008804">
    <property type="component" value="Chromosome"/>
</dbReference>